<organism evidence="1 2">
    <name type="scientific">Candidatus Protochlamydia amoebophila</name>
    <dbReference type="NCBI Taxonomy" id="362787"/>
    <lineage>
        <taxon>Bacteria</taxon>
        <taxon>Pseudomonadati</taxon>
        <taxon>Chlamydiota</taxon>
        <taxon>Chlamydiia</taxon>
        <taxon>Parachlamydiales</taxon>
        <taxon>Parachlamydiaceae</taxon>
        <taxon>Candidatus Protochlamydia</taxon>
    </lineage>
</organism>
<protein>
    <submittedName>
        <fullName evidence="1">Uncharacterized protein</fullName>
    </submittedName>
</protein>
<dbReference type="EMBL" id="JSAN01000100">
    <property type="protein sequence ID" value="KIC71280.1"/>
    <property type="molecule type" value="Genomic_DNA"/>
</dbReference>
<evidence type="ECO:0000313" key="2">
    <source>
        <dbReference type="Proteomes" id="UP000031465"/>
    </source>
</evidence>
<dbReference type="PATRIC" id="fig|362787.3.peg.1563"/>
<dbReference type="RefSeq" id="WP_039359567.1">
    <property type="nucleotide sequence ID" value="NZ_JSAN01000100.1"/>
</dbReference>
<dbReference type="AlphaFoldDB" id="A0A0C1JIR5"/>
<accession>A0A0C1JIR5</accession>
<dbReference type="Proteomes" id="UP000031465">
    <property type="component" value="Unassembled WGS sequence"/>
</dbReference>
<name>A0A0C1JIR5_9BACT</name>
<comment type="caution">
    <text evidence="1">The sequence shown here is derived from an EMBL/GenBank/DDBJ whole genome shotgun (WGS) entry which is preliminary data.</text>
</comment>
<evidence type="ECO:0000313" key="1">
    <source>
        <dbReference type="EMBL" id="KIC71280.1"/>
    </source>
</evidence>
<gene>
    <name evidence="1" type="ORF">DB44_EB00050</name>
</gene>
<reference evidence="1 2" key="1">
    <citation type="journal article" date="2014" name="Mol. Biol. Evol.">
        <title>Massive expansion of Ubiquitination-related gene families within the Chlamydiae.</title>
        <authorList>
            <person name="Domman D."/>
            <person name="Collingro A."/>
            <person name="Lagkouvardos I."/>
            <person name="Gehre L."/>
            <person name="Weinmaier T."/>
            <person name="Rattei T."/>
            <person name="Subtil A."/>
            <person name="Horn M."/>
        </authorList>
    </citation>
    <scope>NUCLEOTIDE SEQUENCE [LARGE SCALE GENOMIC DNA]</scope>
    <source>
        <strain evidence="1 2">EI2</strain>
    </source>
</reference>
<sequence>MQKEHAQLMRGVQVCGAISGLRYVRWNLIAAKIESRLLVFFLHGDLTYQIIQSVVKRFFYTRA</sequence>
<proteinExistence type="predicted"/>